<dbReference type="Proteomes" id="UP000198757">
    <property type="component" value="Unassembled WGS sequence"/>
</dbReference>
<keyword evidence="2" id="KW-1185">Reference proteome</keyword>
<gene>
    <name evidence="1" type="ORF">SAMN04487894_10350</name>
</gene>
<dbReference type="STRING" id="1285928.SAMN04487894_10350"/>
<protein>
    <submittedName>
        <fullName evidence="1">Uncharacterized protein</fullName>
    </submittedName>
</protein>
<dbReference type="AlphaFoldDB" id="A0A1G6MWJ7"/>
<sequence length="51" mass="5750">MEVQRTGNISLARMRYIGIDAGHQRCIANAFLKKKQLATEAGRFLCFCGNF</sequence>
<evidence type="ECO:0000313" key="2">
    <source>
        <dbReference type="Proteomes" id="UP000198757"/>
    </source>
</evidence>
<accession>A0A1G6MWJ7</accession>
<evidence type="ECO:0000313" key="1">
    <source>
        <dbReference type="EMBL" id="SDC59366.1"/>
    </source>
</evidence>
<name>A0A1G6MWJ7_NIADE</name>
<organism evidence="1 2">
    <name type="scientific">Niabella drilacis (strain DSM 25811 / CCM 8410 / CCUG 62505 / LMG 26954 / E90)</name>
    <dbReference type="NCBI Taxonomy" id="1285928"/>
    <lineage>
        <taxon>Bacteria</taxon>
        <taxon>Pseudomonadati</taxon>
        <taxon>Bacteroidota</taxon>
        <taxon>Chitinophagia</taxon>
        <taxon>Chitinophagales</taxon>
        <taxon>Chitinophagaceae</taxon>
        <taxon>Niabella</taxon>
    </lineage>
</organism>
<proteinExistence type="predicted"/>
<reference evidence="2" key="1">
    <citation type="submission" date="2016-10" db="EMBL/GenBank/DDBJ databases">
        <authorList>
            <person name="Varghese N."/>
            <person name="Submissions S."/>
        </authorList>
    </citation>
    <scope>NUCLEOTIDE SEQUENCE [LARGE SCALE GENOMIC DNA]</scope>
    <source>
        <strain evidence="2">DSM 25811 / CCM 8410 / LMG 26954 / E90</strain>
    </source>
</reference>
<dbReference type="EMBL" id="FMZO01000003">
    <property type="protein sequence ID" value="SDC59366.1"/>
    <property type="molecule type" value="Genomic_DNA"/>
</dbReference>